<gene>
    <name evidence="2" type="ORF">BJ993_000734</name>
</gene>
<reference evidence="2 3" key="1">
    <citation type="submission" date="2020-07" db="EMBL/GenBank/DDBJ databases">
        <title>Sequencing the genomes of 1000 actinobacteria strains.</title>
        <authorList>
            <person name="Klenk H.-P."/>
        </authorList>
    </citation>
    <scope>NUCLEOTIDE SEQUENCE [LARGE SCALE GENOMIC DNA]</scope>
    <source>
        <strain evidence="2 3">DSM 15131</strain>
    </source>
</reference>
<accession>A0A7Y9ZDW6</accession>
<protein>
    <submittedName>
        <fullName evidence="2">Uncharacterized protein</fullName>
    </submittedName>
</protein>
<dbReference type="AlphaFoldDB" id="A0A7Y9ZDW6"/>
<sequence>MTVIPATRQEPARRDRRAGVVATGLSVALYAASVPSGLGSDFDGYIWAARLLDHQFLLGALGCTLSILGAVTLLRGWRLGIGLAVALSLGVLWTGWGALGAAFADSHDERLSGVENPDRTLRTRVLLSGFVDPIYEIQVEQTDRGLLNRRFTLGCIDGDALSIDQLRWDDGALIVDSSAGAVAVTVDEGGRPGYIRPFPDSSLDEGSVGPVRLYPC</sequence>
<feature type="transmembrane region" description="Helical" evidence="1">
    <location>
        <begin position="81"/>
        <end position="104"/>
    </location>
</feature>
<feature type="transmembrane region" description="Helical" evidence="1">
    <location>
        <begin position="56"/>
        <end position="74"/>
    </location>
</feature>
<organism evidence="2 3">
    <name type="scientific">Nocardioides aromaticivorans</name>
    <dbReference type="NCBI Taxonomy" id="200618"/>
    <lineage>
        <taxon>Bacteria</taxon>
        <taxon>Bacillati</taxon>
        <taxon>Actinomycetota</taxon>
        <taxon>Actinomycetes</taxon>
        <taxon>Propionibacteriales</taxon>
        <taxon>Nocardioidaceae</taxon>
        <taxon>Nocardioides</taxon>
    </lineage>
</organism>
<evidence type="ECO:0000256" key="1">
    <source>
        <dbReference type="SAM" id="Phobius"/>
    </source>
</evidence>
<keyword evidence="1" id="KW-0472">Membrane</keyword>
<keyword evidence="1" id="KW-0812">Transmembrane</keyword>
<name>A0A7Y9ZDW6_9ACTN</name>
<evidence type="ECO:0000313" key="2">
    <source>
        <dbReference type="EMBL" id="NYI43654.1"/>
    </source>
</evidence>
<keyword evidence="1" id="KW-1133">Transmembrane helix</keyword>
<proteinExistence type="predicted"/>
<comment type="caution">
    <text evidence="2">The sequence shown here is derived from an EMBL/GenBank/DDBJ whole genome shotgun (WGS) entry which is preliminary data.</text>
</comment>
<dbReference type="EMBL" id="JACBZM010000001">
    <property type="protein sequence ID" value="NYI43654.1"/>
    <property type="molecule type" value="Genomic_DNA"/>
</dbReference>
<feature type="transmembrane region" description="Helical" evidence="1">
    <location>
        <begin position="18"/>
        <end position="36"/>
    </location>
</feature>
<dbReference type="RefSeq" id="WP_179647781.1">
    <property type="nucleotide sequence ID" value="NZ_JACBZM010000001.1"/>
</dbReference>
<dbReference type="Proteomes" id="UP000562045">
    <property type="component" value="Unassembled WGS sequence"/>
</dbReference>
<evidence type="ECO:0000313" key="3">
    <source>
        <dbReference type="Proteomes" id="UP000562045"/>
    </source>
</evidence>